<evidence type="ECO:0000313" key="2">
    <source>
        <dbReference type="EMBL" id="KNC72139.1"/>
    </source>
</evidence>
<dbReference type="EMBL" id="KQ247512">
    <property type="protein sequence ID" value="KNC72139.1"/>
    <property type="molecule type" value="Genomic_DNA"/>
</dbReference>
<organism evidence="2 3">
    <name type="scientific">Sphaeroforma arctica JP610</name>
    <dbReference type="NCBI Taxonomy" id="667725"/>
    <lineage>
        <taxon>Eukaryota</taxon>
        <taxon>Ichthyosporea</taxon>
        <taxon>Ichthyophonida</taxon>
        <taxon>Sphaeroforma</taxon>
    </lineage>
</organism>
<dbReference type="GeneID" id="25915813"/>
<evidence type="ECO:0000256" key="1">
    <source>
        <dbReference type="SAM" id="MobiDB-lite"/>
    </source>
</evidence>
<accession>A0A0L0F680</accession>
<reference evidence="2 3" key="1">
    <citation type="submission" date="2011-02" db="EMBL/GenBank/DDBJ databases">
        <title>The Genome Sequence of Sphaeroforma arctica JP610.</title>
        <authorList>
            <consortium name="The Broad Institute Genome Sequencing Platform"/>
            <person name="Russ C."/>
            <person name="Cuomo C."/>
            <person name="Young S.K."/>
            <person name="Zeng Q."/>
            <person name="Gargeya S."/>
            <person name="Alvarado L."/>
            <person name="Berlin A."/>
            <person name="Chapman S.B."/>
            <person name="Chen Z."/>
            <person name="Freedman E."/>
            <person name="Gellesch M."/>
            <person name="Goldberg J."/>
            <person name="Griggs A."/>
            <person name="Gujja S."/>
            <person name="Heilman E."/>
            <person name="Heiman D."/>
            <person name="Howarth C."/>
            <person name="Mehta T."/>
            <person name="Neiman D."/>
            <person name="Pearson M."/>
            <person name="Roberts A."/>
            <person name="Saif S."/>
            <person name="Shea T."/>
            <person name="Shenoy N."/>
            <person name="Sisk P."/>
            <person name="Stolte C."/>
            <person name="Sykes S."/>
            <person name="White J."/>
            <person name="Yandava C."/>
            <person name="Burger G."/>
            <person name="Gray M.W."/>
            <person name="Holland P.W.H."/>
            <person name="King N."/>
            <person name="Lang F.B.F."/>
            <person name="Roger A.J."/>
            <person name="Ruiz-Trillo I."/>
            <person name="Haas B."/>
            <person name="Nusbaum C."/>
            <person name="Birren B."/>
        </authorList>
    </citation>
    <scope>NUCLEOTIDE SEQUENCE [LARGE SCALE GENOMIC DNA]</scope>
    <source>
        <strain evidence="2 3">JP610</strain>
    </source>
</reference>
<dbReference type="Proteomes" id="UP000054560">
    <property type="component" value="Unassembled WGS sequence"/>
</dbReference>
<evidence type="ECO:0000313" key="3">
    <source>
        <dbReference type="Proteomes" id="UP000054560"/>
    </source>
</evidence>
<keyword evidence="3" id="KW-1185">Reference proteome</keyword>
<gene>
    <name evidence="2" type="ORF">SARC_15309</name>
</gene>
<name>A0A0L0F680_9EUKA</name>
<feature type="region of interest" description="Disordered" evidence="1">
    <location>
        <begin position="89"/>
        <end position="115"/>
    </location>
</feature>
<feature type="non-terminal residue" evidence="2">
    <location>
        <position position="151"/>
    </location>
</feature>
<dbReference type="RefSeq" id="XP_014146041.1">
    <property type="nucleotide sequence ID" value="XM_014290566.1"/>
</dbReference>
<protein>
    <submittedName>
        <fullName evidence="2">Uncharacterized protein</fullName>
    </submittedName>
</protein>
<proteinExistence type="predicted"/>
<dbReference type="AlphaFoldDB" id="A0A0L0F680"/>
<sequence length="151" mass="17052">MWLSLADARDVIPLALLPDASPAIHRLCAGSHRPQSDTRVRCYQQFAMERAMLNHTLHIKSYVYDAHVRYIHNHLCEQAMRQEEKAAYTGKRARTGGREKHADKAKSSATHSQFSDDTVEHVAQLIAISPAPPTFARNRMFVGNVNIEMVC</sequence>
<dbReference type="OrthoDB" id="43547at2759"/>
<feature type="compositionally biased region" description="Basic and acidic residues" evidence="1">
    <location>
        <begin position="96"/>
        <end position="106"/>
    </location>
</feature>